<comment type="similarity">
    <text evidence="1">Belongs to the peptidase S10 family.</text>
</comment>
<gene>
    <name evidence="2" type="ORF">GSCOC_T00032187001</name>
</gene>
<dbReference type="GO" id="GO:0006508">
    <property type="term" value="P:proteolysis"/>
    <property type="evidence" value="ECO:0007669"/>
    <property type="project" value="InterPro"/>
</dbReference>
<evidence type="ECO:0000256" key="1">
    <source>
        <dbReference type="ARBA" id="ARBA00009431"/>
    </source>
</evidence>
<dbReference type="GO" id="GO:0004185">
    <property type="term" value="F:serine-type carboxypeptidase activity"/>
    <property type="evidence" value="ECO:0007669"/>
    <property type="project" value="InterPro"/>
</dbReference>
<name>A0A068TVM8_COFCA</name>
<evidence type="ECO:0000313" key="3">
    <source>
        <dbReference type="Proteomes" id="UP000295252"/>
    </source>
</evidence>
<dbReference type="AlphaFoldDB" id="A0A068TVM8"/>
<dbReference type="Proteomes" id="UP000295252">
    <property type="component" value="Chromosome III"/>
</dbReference>
<dbReference type="STRING" id="49390.A0A068TVM8"/>
<protein>
    <submittedName>
        <fullName evidence="2">Uncharacterized protein</fullName>
    </submittedName>
</protein>
<dbReference type="InterPro" id="IPR029058">
    <property type="entry name" value="AB_hydrolase_fold"/>
</dbReference>
<dbReference type="Gramene" id="CDP00296">
    <property type="protein sequence ID" value="CDP00296"/>
    <property type="gene ID" value="GSCOC_T00032187001"/>
</dbReference>
<reference evidence="3" key="1">
    <citation type="journal article" date="2014" name="Science">
        <title>The coffee genome provides insight into the convergent evolution of caffeine biosynthesis.</title>
        <authorList>
            <person name="Denoeud F."/>
            <person name="Carretero-Paulet L."/>
            <person name="Dereeper A."/>
            <person name="Droc G."/>
            <person name="Guyot R."/>
            <person name="Pietrella M."/>
            <person name="Zheng C."/>
            <person name="Alberti A."/>
            <person name="Anthony F."/>
            <person name="Aprea G."/>
            <person name="Aury J.M."/>
            <person name="Bento P."/>
            <person name="Bernard M."/>
            <person name="Bocs S."/>
            <person name="Campa C."/>
            <person name="Cenci A."/>
            <person name="Combes M.C."/>
            <person name="Crouzillat D."/>
            <person name="Da Silva C."/>
            <person name="Daddiego L."/>
            <person name="De Bellis F."/>
            <person name="Dussert S."/>
            <person name="Garsmeur O."/>
            <person name="Gayraud T."/>
            <person name="Guignon V."/>
            <person name="Jahn K."/>
            <person name="Jamilloux V."/>
            <person name="Joet T."/>
            <person name="Labadie K."/>
            <person name="Lan T."/>
            <person name="Leclercq J."/>
            <person name="Lepelley M."/>
            <person name="Leroy T."/>
            <person name="Li L.T."/>
            <person name="Librado P."/>
            <person name="Lopez L."/>
            <person name="Munoz A."/>
            <person name="Noel B."/>
            <person name="Pallavicini A."/>
            <person name="Perrotta G."/>
            <person name="Poncet V."/>
            <person name="Pot D."/>
            <person name="Priyono X."/>
            <person name="Rigoreau M."/>
            <person name="Rouard M."/>
            <person name="Rozas J."/>
            <person name="Tranchant-Dubreuil C."/>
            <person name="VanBuren R."/>
            <person name="Zhang Q."/>
            <person name="Andrade A.C."/>
            <person name="Argout X."/>
            <person name="Bertrand B."/>
            <person name="de Kochko A."/>
            <person name="Graziosi G."/>
            <person name="Henry R.J."/>
            <person name="Jayarama X."/>
            <person name="Ming R."/>
            <person name="Nagai C."/>
            <person name="Rounsley S."/>
            <person name="Sankoff D."/>
            <person name="Giuliano G."/>
            <person name="Albert V.A."/>
            <person name="Wincker P."/>
            <person name="Lashermes P."/>
        </authorList>
    </citation>
    <scope>NUCLEOTIDE SEQUENCE [LARGE SCALE GENOMIC DNA]</scope>
    <source>
        <strain evidence="3">cv. DH200-94</strain>
    </source>
</reference>
<organism evidence="2 3">
    <name type="scientific">Coffea canephora</name>
    <name type="common">Robusta coffee</name>
    <dbReference type="NCBI Taxonomy" id="49390"/>
    <lineage>
        <taxon>Eukaryota</taxon>
        <taxon>Viridiplantae</taxon>
        <taxon>Streptophyta</taxon>
        <taxon>Embryophyta</taxon>
        <taxon>Tracheophyta</taxon>
        <taxon>Spermatophyta</taxon>
        <taxon>Magnoliopsida</taxon>
        <taxon>eudicotyledons</taxon>
        <taxon>Gunneridae</taxon>
        <taxon>Pentapetalae</taxon>
        <taxon>asterids</taxon>
        <taxon>lamiids</taxon>
        <taxon>Gentianales</taxon>
        <taxon>Rubiaceae</taxon>
        <taxon>Ixoroideae</taxon>
        <taxon>Gardenieae complex</taxon>
        <taxon>Bertiereae - Coffeeae clade</taxon>
        <taxon>Coffeeae</taxon>
        <taxon>Coffea</taxon>
    </lineage>
</organism>
<dbReference type="EMBL" id="HG739089">
    <property type="protein sequence ID" value="CDP00296.1"/>
    <property type="molecule type" value="Genomic_DNA"/>
</dbReference>
<dbReference type="Gene3D" id="6.10.250.940">
    <property type="match status" value="1"/>
</dbReference>
<dbReference type="InParanoid" id="A0A068TVM8"/>
<dbReference type="Pfam" id="PF00450">
    <property type="entry name" value="Peptidase_S10"/>
    <property type="match status" value="1"/>
</dbReference>
<sequence length="149" mass="17187">MGDLAHAKLRICEKKTEASDPCLADRIYAYLSNPGVQKALHVKTTRLHAAWTFCSELLDYQSDNIATNIIPLLSEILNRTCHTFVLQWRSRFKNPTDADKKNCKFVGQRTRAHSFWGIWSLVRWIAGKNAMITPWKHFSESQYSTLEES</sequence>
<accession>A0A068TVM8</accession>
<keyword evidence="3" id="KW-1185">Reference proteome</keyword>
<dbReference type="InterPro" id="IPR001563">
    <property type="entry name" value="Peptidase_S10"/>
</dbReference>
<dbReference type="PhylomeDB" id="A0A068TVM8"/>
<evidence type="ECO:0000313" key="2">
    <source>
        <dbReference type="EMBL" id="CDP00296.1"/>
    </source>
</evidence>
<proteinExistence type="inferred from homology"/>
<dbReference type="SUPFAM" id="SSF53474">
    <property type="entry name" value="alpha/beta-Hydrolases"/>
    <property type="match status" value="1"/>
</dbReference>